<dbReference type="InterPro" id="IPR000326">
    <property type="entry name" value="PAP2/HPO"/>
</dbReference>
<feature type="transmembrane region" description="Helical" evidence="1">
    <location>
        <begin position="12"/>
        <end position="31"/>
    </location>
</feature>
<dbReference type="Gene3D" id="1.20.144.10">
    <property type="entry name" value="Phosphatidic acid phosphatase type 2/haloperoxidase"/>
    <property type="match status" value="1"/>
</dbReference>
<accession>A0A1J1GLS0</accession>
<organism evidence="3 4">
    <name type="scientific">Plasmodium gallinaceum</name>
    <dbReference type="NCBI Taxonomy" id="5849"/>
    <lineage>
        <taxon>Eukaryota</taxon>
        <taxon>Sar</taxon>
        <taxon>Alveolata</taxon>
        <taxon>Apicomplexa</taxon>
        <taxon>Aconoidasida</taxon>
        <taxon>Haemosporida</taxon>
        <taxon>Plasmodiidae</taxon>
        <taxon>Plasmodium</taxon>
        <taxon>Plasmodium (Haemamoeba)</taxon>
    </lineage>
</organism>
<dbReference type="EMBL" id="CVMV01000015">
    <property type="protein sequence ID" value="CRG93376.1"/>
    <property type="molecule type" value="Genomic_DNA"/>
</dbReference>
<dbReference type="Proteomes" id="UP000220797">
    <property type="component" value="Unassembled WGS sequence"/>
</dbReference>
<feature type="transmembrane region" description="Helical" evidence="1">
    <location>
        <begin position="177"/>
        <end position="196"/>
    </location>
</feature>
<dbReference type="OrthoDB" id="302705at2759"/>
<evidence type="ECO:0000256" key="1">
    <source>
        <dbReference type="SAM" id="Phobius"/>
    </source>
</evidence>
<evidence type="ECO:0000313" key="4">
    <source>
        <dbReference type="Proteomes" id="UP000220797"/>
    </source>
</evidence>
<proteinExistence type="predicted"/>
<name>A0A1J1GLS0_PLAGA</name>
<keyword evidence="4" id="KW-1185">Reference proteome</keyword>
<dbReference type="SUPFAM" id="SSF48317">
    <property type="entry name" value="Acid phosphatase/Vanadium-dependent haloperoxidase"/>
    <property type="match status" value="1"/>
</dbReference>
<keyword evidence="1" id="KW-0472">Membrane</keyword>
<keyword evidence="1" id="KW-0812">Transmembrane</keyword>
<comment type="caution">
    <text evidence="3">The sequence shown here is derived from an EMBL/GenBank/DDBJ whole genome shotgun (WGS) entry which is preliminary data.</text>
</comment>
<feature type="transmembrane region" description="Helical" evidence="1">
    <location>
        <begin position="271"/>
        <end position="289"/>
    </location>
</feature>
<keyword evidence="1" id="KW-1133">Transmembrane helix</keyword>
<dbReference type="RefSeq" id="XP_028526198.1">
    <property type="nucleotide sequence ID" value="XM_028673555.1"/>
</dbReference>
<feature type="domain" description="Phosphatidic acid phosphatase type 2/haloperoxidase" evidence="2">
    <location>
        <begin position="177"/>
        <end position="287"/>
    </location>
</feature>
<evidence type="ECO:0000313" key="3">
    <source>
        <dbReference type="EMBL" id="CRG93376.1"/>
    </source>
</evidence>
<reference evidence="3" key="1">
    <citation type="submission" date="2015-04" db="EMBL/GenBank/DDBJ databases">
        <authorList>
            <consortium name="Pathogen Informatics"/>
        </authorList>
    </citation>
    <scope>NUCLEOTIDE SEQUENCE [LARGE SCALE GENOMIC DNA]</scope>
    <source>
        <strain evidence="3">8A</strain>
    </source>
</reference>
<dbReference type="GeneID" id="39729607"/>
<feature type="transmembrane region" description="Helical" evidence="1">
    <location>
        <begin position="242"/>
        <end position="259"/>
    </location>
</feature>
<gene>
    <name evidence="3" type="ORF">PGAL8A_00108100</name>
</gene>
<dbReference type="PANTHER" id="PTHR14969:SF13">
    <property type="entry name" value="AT30094P"/>
    <property type="match status" value="1"/>
</dbReference>
<dbReference type="SMART" id="SM00014">
    <property type="entry name" value="acidPPc"/>
    <property type="match status" value="1"/>
</dbReference>
<dbReference type="PANTHER" id="PTHR14969">
    <property type="entry name" value="SPHINGOSINE-1-PHOSPHATE PHOSPHOHYDROLASE"/>
    <property type="match status" value="1"/>
</dbReference>
<sequence length="301" mass="34940">MIQSGHFVSTSKCIGIIIYLVYTGLVQGFYINTYYKVGSEIFPNDNSIEEKFKTYLRSKKRELKPLFINDSNEEKENSLNNVMGDDDSELLGKYPICEAKYKLVDKLKVINFLEKLMEKRKKIIFNKSCLTETYEVLLVTLKNTNDLLSVLATVYGFIPHFLIFIILFGFFITFNKILLYFVLIIPTQMTLNDLILKNIFKMRRPNNSALKSYGMPSGHSSFSYSILTFTVLHLIESHKDKWNIIASLLALITLFPIPWSRVYIEDHTVSQVIVGIILGVILGCLFFLFKRILFKYKYSKF</sequence>
<evidence type="ECO:0000259" key="2">
    <source>
        <dbReference type="SMART" id="SM00014"/>
    </source>
</evidence>
<dbReference type="VEuPathDB" id="PlasmoDB:PGAL8A_00108100"/>
<dbReference type="AlphaFoldDB" id="A0A1J1GLS0"/>
<dbReference type="Pfam" id="PF01569">
    <property type="entry name" value="PAP2"/>
    <property type="match status" value="1"/>
</dbReference>
<feature type="transmembrane region" description="Helical" evidence="1">
    <location>
        <begin position="216"/>
        <end position="235"/>
    </location>
</feature>
<dbReference type="InterPro" id="IPR036938">
    <property type="entry name" value="PAP2/HPO_sf"/>
</dbReference>
<feature type="transmembrane region" description="Helical" evidence="1">
    <location>
        <begin position="147"/>
        <end position="170"/>
    </location>
</feature>
<dbReference type="GO" id="GO:0042392">
    <property type="term" value="F:sphingosine-1-phosphate phosphatase activity"/>
    <property type="evidence" value="ECO:0007669"/>
    <property type="project" value="TreeGrafter"/>
</dbReference>
<protein>
    <submittedName>
        <fullName evidence="3">PAP2-like protein, putative</fullName>
    </submittedName>
</protein>